<evidence type="ECO:0000313" key="1">
    <source>
        <dbReference type="EMBL" id="QSW90792.1"/>
    </source>
</evidence>
<sequence length="295" mass="33689">MERKHKISIPEPCHENWDNMTPTENGRFCMSCAKTVIDFSVMLPEEIKRYFAEHQNERICGRFKKSQLDGIRIQIPNRILYSQTNYHNVFLLSLFIVMGTTLFSCQDKEGNKKKIDKIEVVEDNKSEQIDIEKTVSENKDSIPVNTSQKVSSIKFAKPLPTNCGEIIYEEDQSSLKINDQKTIAQDSIVEGDIYISGAAIETSPYYPGGITNFYQFFVSEFKFPEDAESPKNRIFVSFVIGKDGSLSSFEFPKNIDPKIKAEITRVLSLSPKWQPGEQNGKKTRTKYSLPIAIQT</sequence>
<dbReference type="SUPFAM" id="SSF74653">
    <property type="entry name" value="TolA/TonB C-terminal domain"/>
    <property type="match status" value="1"/>
</dbReference>
<reference evidence="1 2" key="1">
    <citation type="submission" date="2021-03" db="EMBL/GenBank/DDBJ databases">
        <title>Flavobacterium kribbensis sp. nov, an endophytic bacteria, isolated from soybean.</title>
        <authorList>
            <person name="Lee J."/>
            <person name="Seo J."/>
        </authorList>
    </citation>
    <scope>NUCLEOTIDE SEQUENCE [LARGE SCALE GENOMIC DNA]</scope>
    <source>
        <strain evidence="1 2">BB8</strain>
    </source>
</reference>
<dbReference type="EMBL" id="CP071448">
    <property type="protein sequence ID" value="QSW90792.1"/>
    <property type="molecule type" value="Genomic_DNA"/>
</dbReference>
<dbReference type="RefSeq" id="WP_207297939.1">
    <property type="nucleotide sequence ID" value="NZ_CP071448.1"/>
</dbReference>
<organism evidence="1 2">
    <name type="scientific">Flavobacterium endoglycinae</name>
    <dbReference type="NCBI Taxonomy" id="2816357"/>
    <lineage>
        <taxon>Bacteria</taxon>
        <taxon>Pseudomonadati</taxon>
        <taxon>Bacteroidota</taxon>
        <taxon>Flavobacteriia</taxon>
        <taxon>Flavobacteriales</taxon>
        <taxon>Flavobacteriaceae</taxon>
        <taxon>Flavobacterium</taxon>
    </lineage>
</organism>
<protein>
    <recommendedName>
        <fullName evidence="3">TonB C-terminal domain-containing protein</fullName>
    </recommendedName>
</protein>
<name>A0ABX7QID2_9FLAO</name>
<keyword evidence="2" id="KW-1185">Reference proteome</keyword>
<accession>A0ABX7QID2</accession>
<evidence type="ECO:0000313" key="2">
    <source>
        <dbReference type="Proteomes" id="UP000663440"/>
    </source>
</evidence>
<evidence type="ECO:0008006" key="3">
    <source>
        <dbReference type="Google" id="ProtNLM"/>
    </source>
</evidence>
<dbReference type="Proteomes" id="UP000663440">
    <property type="component" value="Chromosome"/>
</dbReference>
<dbReference type="Gene3D" id="3.30.1150.10">
    <property type="match status" value="1"/>
</dbReference>
<proteinExistence type="predicted"/>
<gene>
    <name evidence="1" type="ORF">J0383_08275</name>
</gene>